<dbReference type="PANTHER" id="PTHR12917:SF1">
    <property type="entry name" value="AT13091P"/>
    <property type="match status" value="1"/>
</dbReference>
<protein>
    <recommendedName>
        <fullName evidence="8">Peptidase A2 domain-containing protein</fullName>
    </recommendedName>
</protein>
<keyword evidence="3" id="KW-0479">Metal-binding</keyword>
<dbReference type="InterPro" id="IPR043145">
    <property type="entry name" value="Znf_ZZ_sf"/>
</dbReference>
<evidence type="ECO:0000259" key="8">
    <source>
        <dbReference type="PROSITE" id="PS50175"/>
    </source>
</evidence>
<feature type="domain" description="Peptidase A2" evidence="8">
    <location>
        <begin position="146"/>
        <end position="227"/>
    </location>
</feature>
<keyword evidence="10" id="KW-1185">Reference proteome</keyword>
<gene>
    <name evidence="9" type="ORF">HJC23_012068</name>
</gene>
<evidence type="ECO:0000256" key="6">
    <source>
        <dbReference type="ARBA" id="ARBA00022801"/>
    </source>
</evidence>
<keyword evidence="5" id="KW-0863">Zinc-finger</keyword>
<dbReference type="Proteomes" id="UP001516023">
    <property type="component" value="Unassembled WGS sequence"/>
</dbReference>
<keyword evidence="7" id="KW-0862">Zinc</keyword>
<comment type="caution">
    <text evidence="9">The sequence shown here is derived from an EMBL/GenBank/DDBJ whole genome shotgun (WGS) entry which is preliminary data.</text>
</comment>
<evidence type="ECO:0000313" key="9">
    <source>
        <dbReference type="EMBL" id="KAL3791083.1"/>
    </source>
</evidence>
<keyword evidence="4" id="KW-0064">Aspartyl protease</keyword>
<dbReference type="InterPro" id="IPR001995">
    <property type="entry name" value="Peptidase_A2_cat"/>
</dbReference>
<evidence type="ECO:0000256" key="1">
    <source>
        <dbReference type="ARBA" id="ARBA00009136"/>
    </source>
</evidence>
<dbReference type="SUPFAM" id="SSF57850">
    <property type="entry name" value="RING/U-box"/>
    <property type="match status" value="1"/>
</dbReference>
<proteinExistence type="inferred from homology"/>
<evidence type="ECO:0000313" key="10">
    <source>
        <dbReference type="Proteomes" id="UP001516023"/>
    </source>
</evidence>
<dbReference type="PROSITE" id="PS00141">
    <property type="entry name" value="ASP_PROTEASE"/>
    <property type="match status" value="1"/>
</dbReference>
<dbReference type="SUPFAM" id="SSF50630">
    <property type="entry name" value="Acid proteases"/>
    <property type="match status" value="1"/>
</dbReference>
<name>A0ABD3PSS1_9STRA</name>
<comment type="similarity">
    <text evidence="1">Belongs to the DDI1 family.</text>
</comment>
<dbReference type="GO" id="GO:0004190">
    <property type="term" value="F:aspartic-type endopeptidase activity"/>
    <property type="evidence" value="ECO:0007669"/>
    <property type="project" value="UniProtKB-KW"/>
</dbReference>
<dbReference type="AlphaFoldDB" id="A0ABD3PSS1"/>
<organism evidence="9 10">
    <name type="scientific">Cyclotella cryptica</name>
    <dbReference type="NCBI Taxonomy" id="29204"/>
    <lineage>
        <taxon>Eukaryota</taxon>
        <taxon>Sar</taxon>
        <taxon>Stramenopiles</taxon>
        <taxon>Ochrophyta</taxon>
        <taxon>Bacillariophyta</taxon>
        <taxon>Coscinodiscophyceae</taxon>
        <taxon>Thalassiosirophycidae</taxon>
        <taxon>Stephanodiscales</taxon>
        <taxon>Stephanodiscaceae</taxon>
        <taxon>Cyclotella</taxon>
    </lineage>
</organism>
<sequence length="274" mass="29893">MDQTDNDEAIARAIAESEYHSFTAVSSTTPPQSNVPADCPRHHGLQLYQASAARRVRCNGCNKLLGEGDSVWSCVQCNFDSCESCYHRGSRAFRSTAVVQGTTLPNNHRHTASSNSAYSQPSSHFNHPPVASHMCLIPCTIQNITVEMLVDTGAQSSVLSMPLVKQLGLFNCLDRRTVGVAAGVGRARICGRISNIVCAFGAGHVEFLMDFIVLDVSDPLVIIGLDQLRKYKCLVDMEREMLIFGGAGGVEVQMLPAEQQHFDVQMWNNGCTLM</sequence>
<dbReference type="InterPro" id="IPR021109">
    <property type="entry name" value="Peptidase_aspartic_dom_sf"/>
</dbReference>
<dbReference type="PROSITE" id="PS50175">
    <property type="entry name" value="ASP_PROT_RETROV"/>
    <property type="match status" value="1"/>
</dbReference>
<reference evidence="9 10" key="1">
    <citation type="journal article" date="2020" name="G3 (Bethesda)">
        <title>Improved Reference Genome for Cyclotella cryptica CCMP332, a Model for Cell Wall Morphogenesis, Salinity Adaptation, and Lipid Production in Diatoms (Bacillariophyta).</title>
        <authorList>
            <person name="Roberts W.R."/>
            <person name="Downey K.M."/>
            <person name="Ruck E.C."/>
            <person name="Traller J.C."/>
            <person name="Alverson A.J."/>
        </authorList>
    </citation>
    <scope>NUCLEOTIDE SEQUENCE [LARGE SCALE GENOMIC DNA]</scope>
    <source>
        <strain evidence="9 10">CCMP332</strain>
    </source>
</reference>
<dbReference type="EMBL" id="JABMIG020000118">
    <property type="protein sequence ID" value="KAL3791083.1"/>
    <property type="molecule type" value="Genomic_DNA"/>
</dbReference>
<accession>A0ABD3PSS1</accession>
<dbReference type="Pfam" id="PF09668">
    <property type="entry name" value="Asp_protease"/>
    <property type="match status" value="1"/>
</dbReference>
<dbReference type="InterPro" id="IPR019103">
    <property type="entry name" value="Peptidase_aspartic_DDI1-type"/>
</dbReference>
<dbReference type="InterPro" id="IPR001969">
    <property type="entry name" value="Aspartic_peptidase_AS"/>
</dbReference>
<evidence type="ECO:0000256" key="5">
    <source>
        <dbReference type="ARBA" id="ARBA00022771"/>
    </source>
</evidence>
<keyword evidence="2" id="KW-0645">Protease</keyword>
<evidence type="ECO:0000256" key="2">
    <source>
        <dbReference type="ARBA" id="ARBA00022670"/>
    </source>
</evidence>
<evidence type="ECO:0000256" key="4">
    <source>
        <dbReference type="ARBA" id="ARBA00022750"/>
    </source>
</evidence>
<dbReference type="Gene3D" id="2.40.70.10">
    <property type="entry name" value="Acid Proteases"/>
    <property type="match status" value="1"/>
</dbReference>
<dbReference type="PANTHER" id="PTHR12917">
    <property type="entry name" value="ASPARTYL PROTEASE DDI-RELATED"/>
    <property type="match status" value="1"/>
</dbReference>
<dbReference type="Gene3D" id="3.30.60.90">
    <property type="match status" value="1"/>
</dbReference>
<keyword evidence="6" id="KW-0378">Hydrolase</keyword>
<dbReference type="GO" id="GO:0006508">
    <property type="term" value="P:proteolysis"/>
    <property type="evidence" value="ECO:0007669"/>
    <property type="project" value="UniProtKB-KW"/>
</dbReference>
<dbReference type="GO" id="GO:0008270">
    <property type="term" value="F:zinc ion binding"/>
    <property type="evidence" value="ECO:0007669"/>
    <property type="project" value="UniProtKB-KW"/>
</dbReference>
<evidence type="ECO:0000256" key="3">
    <source>
        <dbReference type="ARBA" id="ARBA00022723"/>
    </source>
</evidence>
<evidence type="ECO:0000256" key="7">
    <source>
        <dbReference type="ARBA" id="ARBA00022833"/>
    </source>
</evidence>